<name>A0A075GCY3_9EURY</name>
<dbReference type="Pfam" id="PF01458">
    <property type="entry name" value="SUFBD_core"/>
    <property type="match status" value="1"/>
</dbReference>
<dbReference type="EMBL" id="KF900566">
    <property type="protein sequence ID" value="AIE99547.1"/>
    <property type="molecule type" value="Genomic_DNA"/>
</dbReference>
<dbReference type="SUPFAM" id="SSF101960">
    <property type="entry name" value="Stabilizer of iron transporter SufD"/>
    <property type="match status" value="1"/>
</dbReference>
<gene>
    <name evidence="2" type="primary">sufD</name>
</gene>
<dbReference type="AlphaFoldDB" id="A0A075GCY3"/>
<accession>A0A075GCY3</accession>
<dbReference type="PANTHER" id="PTHR43575:SF1">
    <property type="entry name" value="PROTEIN ABCI7, CHLOROPLASTIC"/>
    <property type="match status" value="1"/>
</dbReference>
<feature type="domain" description="SUF system FeS cluster assembly SufBD core" evidence="1">
    <location>
        <begin position="171"/>
        <end position="337"/>
    </location>
</feature>
<dbReference type="GO" id="GO:0016226">
    <property type="term" value="P:iron-sulfur cluster assembly"/>
    <property type="evidence" value="ECO:0007669"/>
    <property type="project" value="InterPro"/>
</dbReference>
<proteinExistence type="predicted"/>
<evidence type="ECO:0000313" key="2">
    <source>
        <dbReference type="EMBL" id="AIE99547.1"/>
    </source>
</evidence>
<dbReference type="InterPro" id="IPR055346">
    <property type="entry name" value="Fe-S_cluster_assembly_SufBD"/>
</dbReference>
<sequence>MSSEAEYLAIPAPDRAQHLWRYTPWHRIHPTGKPEEIPSEVSPAIVSLTMLDGSELPKGVSISAIDGNLTRNIDSDVGGAFIRALSDESAVKITIDDGVIIEQPLLLTLDSTGSVSGIQIDVSVGANSQAELLTLIESGADWFGLMRCGTIDKSAIFNDVVINRLGASKLLRIEQFTLLRDAQVKFGTVGSGGVQTKGDLRYILDGRGANLQVNGAILSAGNQHNDHHVEIMHEELETFSRLKWHSTCGGKSRTIGTGMLRIAHGAKGSDSAQVFNNLLLSKDAEADSIPELEVLENEVVGCGHGTASGPVDDDQMFYLKTRGFSDNGARGLLITAFLNSTLNEMGSEKIHTWLDQLISGGLSSTS</sequence>
<dbReference type="InterPro" id="IPR037284">
    <property type="entry name" value="SUF_FeS_clus_asmbl_SufBD_sf"/>
</dbReference>
<dbReference type="PANTHER" id="PTHR43575">
    <property type="entry name" value="PROTEIN ABCI7, CHLOROPLASTIC"/>
    <property type="match status" value="1"/>
</dbReference>
<organism evidence="2">
    <name type="scientific">uncultured marine group II/III euryarchaeote KM3_113_E08</name>
    <dbReference type="NCBI Taxonomy" id="1457853"/>
    <lineage>
        <taxon>Archaea</taxon>
        <taxon>Methanobacteriati</taxon>
        <taxon>Methanobacteriota</taxon>
        <taxon>environmental samples</taxon>
    </lineage>
</organism>
<reference evidence="2" key="1">
    <citation type="journal article" date="2014" name="Genome Biol. Evol.">
        <title>Pangenome evidence for extensive interdomain horizontal transfer affecting lineage core and shell genes in uncultured planktonic thaumarchaeota and euryarchaeota.</title>
        <authorList>
            <person name="Deschamps P."/>
            <person name="Zivanovic Y."/>
            <person name="Moreira D."/>
            <person name="Rodriguez-Valera F."/>
            <person name="Lopez-Garcia P."/>
        </authorList>
    </citation>
    <scope>NUCLEOTIDE SEQUENCE</scope>
</reference>
<protein>
    <submittedName>
        <fullName evidence="2">FeS assembly protein (SufD)</fullName>
    </submittedName>
</protein>
<evidence type="ECO:0000259" key="1">
    <source>
        <dbReference type="Pfam" id="PF01458"/>
    </source>
</evidence>
<dbReference type="InterPro" id="IPR000825">
    <property type="entry name" value="SUF_FeS_clus_asmbl_SufBD_core"/>
</dbReference>